<keyword evidence="9" id="KW-1185">Reference proteome</keyword>
<name>A0A4R0GUK6_9ACTN</name>
<dbReference type="Proteomes" id="UP000292274">
    <property type="component" value="Unassembled WGS sequence"/>
</dbReference>
<keyword evidence="3" id="KW-0732">Signal</keyword>
<evidence type="ECO:0000256" key="5">
    <source>
        <dbReference type="SAM" id="MobiDB-lite"/>
    </source>
</evidence>
<reference evidence="8 9" key="1">
    <citation type="submission" date="2019-02" db="EMBL/GenBank/DDBJ databases">
        <title>Jishengella sp. nov., isolated from a root of Zingiber montanum.</title>
        <authorList>
            <person name="Kuncharoen N."/>
            <person name="Kudo T."/>
            <person name="Masahiro Y."/>
            <person name="Ohkuma M."/>
            <person name="Tanasupawat S."/>
        </authorList>
    </citation>
    <scope>NUCLEOTIDE SEQUENCE [LARGE SCALE GENOMIC DNA]</scope>
    <source>
        <strain evidence="8 9">PLAI 1-1</strain>
    </source>
</reference>
<dbReference type="Pfam" id="PF00746">
    <property type="entry name" value="Gram_pos_anchor"/>
    <property type="match status" value="1"/>
</dbReference>
<organism evidence="8 9">
    <name type="scientific">Micromonospora zingiberis</name>
    <dbReference type="NCBI Taxonomy" id="2053011"/>
    <lineage>
        <taxon>Bacteria</taxon>
        <taxon>Bacillati</taxon>
        <taxon>Actinomycetota</taxon>
        <taxon>Actinomycetes</taxon>
        <taxon>Micromonosporales</taxon>
        <taxon>Micromonosporaceae</taxon>
        <taxon>Micromonospora</taxon>
    </lineage>
</organism>
<evidence type="ECO:0000256" key="1">
    <source>
        <dbReference type="ARBA" id="ARBA00022512"/>
    </source>
</evidence>
<feature type="domain" description="Gram-positive cocci surface proteins LPxTG" evidence="7">
    <location>
        <begin position="116"/>
        <end position="153"/>
    </location>
</feature>
<dbReference type="RefSeq" id="WP_131300702.1">
    <property type="nucleotide sequence ID" value="NZ_SJJR01000002.1"/>
</dbReference>
<proteinExistence type="predicted"/>
<dbReference type="PROSITE" id="PS50847">
    <property type="entry name" value="GRAM_POS_ANCHORING"/>
    <property type="match status" value="1"/>
</dbReference>
<keyword evidence="4" id="KW-0572">Peptidoglycan-anchor</keyword>
<evidence type="ECO:0000256" key="3">
    <source>
        <dbReference type="ARBA" id="ARBA00022729"/>
    </source>
</evidence>
<dbReference type="AlphaFoldDB" id="A0A4R0GUK6"/>
<dbReference type="InterPro" id="IPR019931">
    <property type="entry name" value="LPXTG_anchor"/>
</dbReference>
<keyword evidence="6" id="KW-0472">Membrane</keyword>
<evidence type="ECO:0000313" key="9">
    <source>
        <dbReference type="Proteomes" id="UP000292274"/>
    </source>
</evidence>
<evidence type="ECO:0000256" key="4">
    <source>
        <dbReference type="ARBA" id="ARBA00023088"/>
    </source>
</evidence>
<evidence type="ECO:0000313" key="8">
    <source>
        <dbReference type="EMBL" id="TCB99619.1"/>
    </source>
</evidence>
<feature type="region of interest" description="Disordered" evidence="5">
    <location>
        <begin position="66"/>
        <end position="121"/>
    </location>
</feature>
<evidence type="ECO:0000256" key="2">
    <source>
        <dbReference type="ARBA" id="ARBA00022525"/>
    </source>
</evidence>
<keyword evidence="6" id="KW-1133">Transmembrane helix</keyword>
<feature type="transmembrane region" description="Helical" evidence="6">
    <location>
        <begin position="125"/>
        <end position="145"/>
    </location>
</feature>
<dbReference type="EMBL" id="SJJR01000002">
    <property type="protein sequence ID" value="TCB99619.1"/>
    <property type="molecule type" value="Genomic_DNA"/>
</dbReference>
<evidence type="ECO:0000259" key="7">
    <source>
        <dbReference type="PROSITE" id="PS50847"/>
    </source>
</evidence>
<keyword evidence="6" id="KW-0812">Transmembrane</keyword>
<dbReference type="NCBIfam" id="TIGR01167">
    <property type="entry name" value="LPXTG_anchor"/>
    <property type="match status" value="1"/>
</dbReference>
<evidence type="ECO:0000256" key="6">
    <source>
        <dbReference type="SAM" id="Phobius"/>
    </source>
</evidence>
<keyword evidence="1" id="KW-0134">Cell wall</keyword>
<keyword evidence="2" id="KW-0964">Secreted</keyword>
<protein>
    <submittedName>
        <fullName evidence="8">LPXTG cell wall anchor domain-containing protein</fullName>
    </submittedName>
</protein>
<feature type="compositionally biased region" description="Pro residues" evidence="5">
    <location>
        <begin position="99"/>
        <end position="118"/>
    </location>
</feature>
<comment type="caution">
    <text evidence="8">The sequence shown here is derived from an EMBL/GenBank/DDBJ whole genome shotgun (WGS) entry which is preliminary data.</text>
</comment>
<feature type="transmembrane region" description="Helical" evidence="6">
    <location>
        <begin position="45"/>
        <end position="64"/>
    </location>
</feature>
<gene>
    <name evidence="8" type="ORF">E0H26_03410</name>
</gene>
<accession>A0A4R0GUK6</accession>
<sequence>MTADRRAPRSEPGPAAPDPVRAYARTEVVMMVRTRDVPFTRPARLGLLACASLVAALVFSVTAAPPPVSAQHRPSTGSLAATAPPGSTGVTFEVLPSPTGSPTPDPPQPTPDPSPLPVTGPATGTSSLVALALLLLAGGGVLVALGRRRRALR</sequence>